<keyword evidence="2" id="KW-1185">Reference proteome</keyword>
<sequence>MPDSQNQSPPDGEDDRPDHSLDSPTPTVGTTTDASEHHPTSPAAPLITTPATTTTTTPATTTTSSSTNPNTTSPSSPDNPDTLPSTSPPFPMRVYPFGPTAATPSGQPQIRAKRRQVKNACTNCQKACKKCDDARPCLRCVKYGIGEECVDSQRKERRKGVKRGPYKKRDGKSSHPDDASPPLDGAAVPAGAPHSGIGLPPAAAAVPVPYMPHVGYPPAAFYGQYPPSSKPGDPPPPAYYHPSYYMPMPLPPPAADDPQGPIGYPMPHFYPPPYVPYGSYAPYMMHHGPPPRTEGVGAPVGAHYMPYSAAPPPPSYARPPMLQPLVHQNPGHQSVTPTGVVGSPSGVSVNGAAHMNPGGEAGAGSSASALVGAEGHV</sequence>
<reference evidence="1" key="1">
    <citation type="submission" date="2021-02" db="EMBL/GenBank/DDBJ databases">
        <authorList>
            <consortium name="DOE Joint Genome Institute"/>
            <person name="Ahrendt S."/>
            <person name="Looney B.P."/>
            <person name="Miyauchi S."/>
            <person name="Morin E."/>
            <person name="Drula E."/>
            <person name="Courty P.E."/>
            <person name="Chicoki N."/>
            <person name="Fauchery L."/>
            <person name="Kohler A."/>
            <person name="Kuo A."/>
            <person name="Labutti K."/>
            <person name="Pangilinan J."/>
            <person name="Lipzen A."/>
            <person name="Riley R."/>
            <person name="Andreopoulos W."/>
            <person name="He G."/>
            <person name="Johnson J."/>
            <person name="Barry K.W."/>
            <person name="Grigoriev I.V."/>
            <person name="Nagy L."/>
            <person name="Hibbett D."/>
            <person name="Henrissat B."/>
            <person name="Matheny P.B."/>
            <person name="Labbe J."/>
            <person name="Martin F."/>
        </authorList>
    </citation>
    <scope>NUCLEOTIDE SEQUENCE</scope>
    <source>
        <strain evidence="1">EC-137</strain>
    </source>
</reference>
<proteinExistence type="predicted"/>
<accession>A0ACB8QCF5</accession>
<name>A0ACB8QCF5_9AGAM</name>
<comment type="caution">
    <text evidence="1">The sequence shown here is derived from an EMBL/GenBank/DDBJ whole genome shotgun (WGS) entry which is preliminary data.</text>
</comment>
<dbReference type="Proteomes" id="UP000814128">
    <property type="component" value="Unassembled WGS sequence"/>
</dbReference>
<gene>
    <name evidence="1" type="ORF">K488DRAFT_73000</name>
</gene>
<evidence type="ECO:0000313" key="1">
    <source>
        <dbReference type="EMBL" id="KAI0029412.1"/>
    </source>
</evidence>
<reference evidence="1" key="2">
    <citation type="journal article" date="2022" name="New Phytol.">
        <title>Evolutionary transition to the ectomycorrhizal habit in the genomes of a hyperdiverse lineage of mushroom-forming fungi.</title>
        <authorList>
            <person name="Looney B."/>
            <person name="Miyauchi S."/>
            <person name="Morin E."/>
            <person name="Drula E."/>
            <person name="Courty P.E."/>
            <person name="Kohler A."/>
            <person name="Kuo A."/>
            <person name="LaButti K."/>
            <person name="Pangilinan J."/>
            <person name="Lipzen A."/>
            <person name="Riley R."/>
            <person name="Andreopoulos W."/>
            <person name="He G."/>
            <person name="Johnson J."/>
            <person name="Nolan M."/>
            <person name="Tritt A."/>
            <person name="Barry K.W."/>
            <person name="Grigoriev I.V."/>
            <person name="Nagy L.G."/>
            <person name="Hibbett D."/>
            <person name="Henrissat B."/>
            <person name="Matheny P.B."/>
            <person name="Labbe J."/>
            <person name="Martin F.M."/>
        </authorList>
    </citation>
    <scope>NUCLEOTIDE SEQUENCE</scope>
    <source>
        <strain evidence="1">EC-137</strain>
    </source>
</reference>
<protein>
    <submittedName>
        <fullName evidence="1">Uncharacterized protein</fullName>
    </submittedName>
</protein>
<evidence type="ECO:0000313" key="2">
    <source>
        <dbReference type="Proteomes" id="UP000814128"/>
    </source>
</evidence>
<dbReference type="EMBL" id="MU273678">
    <property type="protein sequence ID" value="KAI0029412.1"/>
    <property type="molecule type" value="Genomic_DNA"/>
</dbReference>
<organism evidence="1 2">
    <name type="scientific">Vararia minispora EC-137</name>
    <dbReference type="NCBI Taxonomy" id="1314806"/>
    <lineage>
        <taxon>Eukaryota</taxon>
        <taxon>Fungi</taxon>
        <taxon>Dikarya</taxon>
        <taxon>Basidiomycota</taxon>
        <taxon>Agaricomycotina</taxon>
        <taxon>Agaricomycetes</taxon>
        <taxon>Russulales</taxon>
        <taxon>Lachnocladiaceae</taxon>
        <taxon>Vararia</taxon>
    </lineage>
</organism>